<evidence type="ECO:0000313" key="2">
    <source>
        <dbReference type="EMBL" id="KAG8192320.1"/>
    </source>
</evidence>
<dbReference type="EMBL" id="JAFNEN010000141">
    <property type="protein sequence ID" value="KAG8192320.1"/>
    <property type="molecule type" value="Genomic_DNA"/>
</dbReference>
<gene>
    <name evidence="2" type="ORF">JTE90_002141</name>
</gene>
<dbReference type="AlphaFoldDB" id="A0AAV6V8R9"/>
<protein>
    <submittedName>
        <fullName evidence="2">Uncharacterized protein</fullName>
    </submittedName>
</protein>
<comment type="caution">
    <text evidence="2">The sequence shown here is derived from an EMBL/GenBank/DDBJ whole genome shotgun (WGS) entry which is preliminary data.</text>
</comment>
<sequence>MNEADISVQPTHPNKTEDLTSRINEVKIFVQSPVPMTVANISSQSTAPMHDVDNFVEPIHEAGATAQPTDLINEAGTSVQPTEQINEADLSSTEEYQEAFRIFQWIEIKLDILKKVQGNDENADNNAQNEYRDISLIEKSTLLKGMLEEISQQMTSTNIAEKDDYFSKEVTRMLNKLQETTQEVLDNLSPTIKVLSILIHHLVSNIGSKVTFDEVQKYIDGPRVMKLFTKVQIAREPRYLKISIVKRNLELGVRRAQYLKRESNWYKSKAEEWIDSACARTVDVRSANQQLKTISRESEVVLTKYRKSVKFVLNKAKVLISLQTDNEEVLTYFLTTEINDMYKKET</sequence>
<dbReference type="Proteomes" id="UP000827092">
    <property type="component" value="Unassembled WGS sequence"/>
</dbReference>
<proteinExistence type="predicted"/>
<accession>A0AAV6V8R9</accession>
<organism evidence="2 3">
    <name type="scientific">Oedothorax gibbosus</name>
    <dbReference type="NCBI Taxonomy" id="931172"/>
    <lineage>
        <taxon>Eukaryota</taxon>
        <taxon>Metazoa</taxon>
        <taxon>Ecdysozoa</taxon>
        <taxon>Arthropoda</taxon>
        <taxon>Chelicerata</taxon>
        <taxon>Arachnida</taxon>
        <taxon>Araneae</taxon>
        <taxon>Araneomorphae</taxon>
        <taxon>Entelegynae</taxon>
        <taxon>Araneoidea</taxon>
        <taxon>Linyphiidae</taxon>
        <taxon>Erigoninae</taxon>
        <taxon>Oedothorax</taxon>
    </lineage>
</organism>
<reference evidence="2 3" key="1">
    <citation type="journal article" date="2022" name="Nat. Ecol. Evol.">
        <title>A masculinizing supergene underlies an exaggerated male reproductive morph in a spider.</title>
        <authorList>
            <person name="Hendrickx F."/>
            <person name="De Corte Z."/>
            <person name="Sonet G."/>
            <person name="Van Belleghem S.M."/>
            <person name="Kostlbacher S."/>
            <person name="Vangestel C."/>
        </authorList>
    </citation>
    <scope>NUCLEOTIDE SEQUENCE [LARGE SCALE GENOMIC DNA]</scope>
    <source>
        <strain evidence="2">W744_W776</strain>
    </source>
</reference>
<evidence type="ECO:0000256" key="1">
    <source>
        <dbReference type="SAM" id="MobiDB-lite"/>
    </source>
</evidence>
<keyword evidence="3" id="KW-1185">Reference proteome</keyword>
<feature type="region of interest" description="Disordered" evidence="1">
    <location>
        <begin position="1"/>
        <end position="20"/>
    </location>
</feature>
<evidence type="ECO:0000313" key="3">
    <source>
        <dbReference type="Proteomes" id="UP000827092"/>
    </source>
</evidence>
<name>A0AAV6V8R9_9ARAC</name>